<protein>
    <submittedName>
        <fullName evidence="1">Capsid protein</fullName>
    </submittedName>
</protein>
<dbReference type="Gene3D" id="2.60.120.20">
    <property type="match status" value="1"/>
</dbReference>
<proteinExistence type="predicted"/>
<accession>A0A8A4XCY1</accession>
<organism evidence="1">
    <name type="scientific">Pavo cristatus CRESS-DNA-virus sp</name>
    <dbReference type="NCBI Taxonomy" id="2815049"/>
    <lineage>
        <taxon>Viruses</taxon>
        <taxon>Monodnaviria</taxon>
        <taxon>Shotokuvirae</taxon>
        <taxon>Cressdnaviricota</taxon>
    </lineage>
</organism>
<reference evidence="1" key="1">
    <citation type="submission" date="2020-10" db="EMBL/GenBank/DDBJ databases">
        <title>CRESS DNA virus dark matter in the feces of wild birds.</title>
        <authorList>
            <person name="Yang S."/>
            <person name="Zhang W."/>
        </authorList>
    </citation>
    <scope>NUCLEOTIDE SEQUENCE</scope>
    <source>
        <strain evidence="1">Blp205cre5</strain>
    </source>
</reference>
<evidence type="ECO:0000313" key="1">
    <source>
        <dbReference type="EMBL" id="QTE03529.1"/>
    </source>
</evidence>
<sequence length="253" mass="28377">MMKRGVKRPALKKMIRREIARNVENKTQQHYNFQQTLYTPGDGSLFANGNVIPLGCGPSSIIVSQGVGQGQRTGNAIKTKRLMFKGTIVPAAYDAIFNAQPVPLMVKMWIFYDKTVPTTLPNPDAAADFFQNGSGVRSFERDLVDMWTPINTDRYRVLTSRVFKLGYASYTGTGSLPTQGNFANNDFKYNCNFNINLTKYYPKTVKFVDGSTSPTTRGLFCMFEYVWANGGQLPVGNRSAVVQYMLNYVYEDA</sequence>
<name>A0A8A4XCY1_9VIRU</name>
<dbReference type="EMBL" id="MW182854">
    <property type="protein sequence ID" value="QTE03529.1"/>
    <property type="molecule type" value="Genomic_DNA"/>
</dbReference>
<dbReference type="InterPro" id="IPR029053">
    <property type="entry name" value="Viral_coat"/>
</dbReference>